<comment type="caution">
    <text evidence="2">The sequence shown here is derived from an EMBL/GenBank/DDBJ whole genome shotgun (WGS) entry which is preliminary data.</text>
</comment>
<feature type="chain" id="PRO_5046146520" description="Secreted protein" evidence="1">
    <location>
        <begin position="28"/>
        <end position="76"/>
    </location>
</feature>
<feature type="signal peptide" evidence="1">
    <location>
        <begin position="1"/>
        <end position="27"/>
    </location>
</feature>
<dbReference type="RefSeq" id="WP_182839407.1">
    <property type="nucleotide sequence ID" value="NZ_BAAABQ010000004.1"/>
</dbReference>
<protein>
    <recommendedName>
        <fullName evidence="4">Secreted protein</fullName>
    </recommendedName>
</protein>
<keyword evidence="3" id="KW-1185">Reference proteome</keyword>
<dbReference type="Proteomes" id="UP000517916">
    <property type="component" value="Unassembled WGS sequence"/>
</dbReference>
<evidence type="ECO:0000313" key="2">
    <source>
        <dbReference type="EMBL" id="MBA8929493.1"/>
    </source>
</evidence>
<evidence type="ECO:0000313" key="3">
    <source>
        <dbReference type="Proteomes" id="UP000517916"/>
    </source>
</evidence>
<evidence type="ECO:0000256" key="1">
    <source>
        <dbReference type="SAM" id="SignalP"/>
    </source>
</evidence>
<organism evidence="2 3">
    <name type="scientific">Kutzneria viridogrisea</name>
    <dbReference type="NCBI Taxonomy" id="47990"/>
    <lineage>
        <taxon>Bacteria</taxon>
        <taxon>Bacillati</taxon>
        <taxon>Actinomycetota</taxon>
        <taxon>Actinomycetes</taxon>
        <taxon>Pseudonocardiales</taxon>
        <taxon>Pseudonocardiaceae</taxon>
        <taxon>Kutzneria</taxon>
    </lineage>
</organism>
<proteinExistence type="predicted"/>
<name>A0ABR6BRI9_9PSEU</name>
<sequence>MSQFRQAAAVVAVACAVVFCGTGSASAGPVTGPATAAVTGAARSAGTVPVAGFVVSHVLAPAAERVLSTVVPHLPV</sequence>
<reference evidence="2 3" key="1">
    <citation type="submission" date="2020-08" db="EMBL/GenBank/DDBJ databases">
        <title>Genomic Encyclopedia of Archaeal and Bacterial Type Strains, Phase II (KMG-II): from individual species to whole genera.</title>
        <authorList>
            <person name="Goeker M."/>
        </authorList>
    </citation>
    <scope>NUCLEOTIDE SEQUENCE [LARGE SCALE GENOMIC DNA]</scope>
    <source>
        <strain evidence="2 3">DSM 43850</strain>
    </source>
</reference>
<evidence type="ECO:0008006" key="4">
    <source>
        <dbReference type="Google" id="ProtNLM"/>
    </source>
</evidence>
<keyword evidence="1" id="KW-0732">Signal</keyword>
<gene>
    <name evidence="2" type="ORF">BC739_006711</name>
</gene>
<accession>A0ABR6BRI9</accession>
<dbReference type="EMBL" id="JACJID010000005">
    <property type="protein sequence ID" value="MBA8929493.1"/>
    <property type="molecule type" value="Genomic_DNA"/>
</dbReference>